<reference evidence="2 3" key="1">
    <citation type="submission" date="2018-08" db="EMBL/GenBank/DDBJ databases">
        <title>Genome and evolution of the arbuscular mycorrhizal fungus Diversispora epigaea (formerly Glomus versiforme) and its bacterial endosymbionts.</title>
        <authorList>
            <person name="Sun X."/>
            <person name="Fei Z."/>
            <person name="Harrison M."/>
        </authorList>
    </citation>
    <scope>NUCLEOTIDE SEQUENCE [LARGE SCALE GENOMIC DNA]</scope>
    <source>
        <strain evidence="2 3">IT104</strain>
    </source>
</reference>
<keyword evidence="3" id="KW-1185">Reference proteome</keyword>
<feature type="region of interest" description="Disordered" evidence="1">
    <location>
        <begin position="1"/>
        <end position="21"/>
    </location>
</feature>
<evidence type="ECO:0000256" key="1">
    <source>
        <dbReference type="SAM" id="MobiDB-lite"/>
    </source>
</evidence>
<dbReference type="AlphaFoldDB" id="A0A397JNI9"/>
<comment type="caution">
    <text evidence="2">The sequence shown here is derived from an EMBL/GenBank/DDBJ whole genome shotgun (WGS) entry which is preliminary data.</text>
</comment>
<evidence type="ECO:0000313" key="2">
    <source>
        <dbReference type="EMBL" id="RHZ88388.1"/>
    </source>
</evidence>
<dbReference type="Proteomes" id="UP000266861">
    <property type="component" value="Unassembled WGS sequence"/>
</dbReference>
<name>A0A397JNI9_9GLOM</name>
<dbReference type="EMBL" id="PQFF01000021">
    <property type="protein sequence ID" value="RHZ88388.1"/>
    <property type="molecule type" value="Genomic_DNA"/>
</dbReference>
<proteinExistence type="predicted"/>
<evidence type="ECO:0000313" key="3">
    <source>
        <dbReference type="Proteomes" id="UP000266861"/>
    </source>
</evidence>
<sequence>MYLDQATIQTEEEKNENDKDKVEEVPLETGAKTLLQEIEGRKIVFIGEENEVT</sequence>
<accession>A0A397JNI9</accession>
<protein>
    <submittedName>
        <fullName evidence="2">Uncharacterized protein</fullName>
    </submittedName>
</protein>
<organism evidence="2 3">
    <name type="scientific">Diversispora epigaea</name>
    <dbReference type="NCBI Taxonomy" id="1348612"/>
    <lineage>
        <taxon>Eukaryota</taxon>
        <taxon>Fungi</taxon>
        <taxon>Fungi incertae sedis</taxon>
        <taxon>Mucoromycota</taxon>
        <taxon>Glomeromycotina</taxon>
        <taxon>Glomeromycetes</taxon>
        <taxon>Diversisporales</taxon>
        <taxon>Diversisporaceae</taxon>
        <taxon>Diversispora</taxon>
    </lineage>
</organism>
<gene>
    <name evidence="2" type="ORF">Glove_23g99</name>
</gene>